<evidence type="ECO:0008006" key="3">
    <source>
        <dbReference type="Google" id="ProtNLM"/>
    </source>
</evidence>
<dbReference type="OrthoDB" id="1633927at2"/>
<name>A0A5S5AGU9_9FIRM</name>
<proteinExistence type="predicted"/>
<evidence type="ECO:0000313" key="2">
    <source>
        <dbReference type="Proteomes" id="UP000322294"/>
    </source>
</evidence>
<dbReference type="SUPFAM" id="SSF158430">
    <property type="entry name" value="Bacillus cereus metalloprotein-like"/>
    <property type="match status" value="2"/>
</dbReference>
<dbReference type="RefSeq" id="WP_148867903.1">
    <property type="nucleotide sequence ID" value="NZ_VNHO01000034.1"/>
</dbReference>
<reference evidence="1 2" key="1">
    <citation type="submission" date="2019-07" db="EMBL/GenBank/DDBJ databases">
        <title>Genomic Encyclopedia of Type Strains, Phase I: the one thousand microbial genomes (KMG-I) project.</title>
        <authorList>
            <person name="Kyrpides N."/>
        </authorList>
    </citation>
    <scope>NUCLEOTIDE SEQUENCE [LARGE SCALE GENOMIC DNA]</scope>
    <source>
        <strain evidence="1 2">DSM 16647</strain>
    </source>
</reference>
<dbReference type="AlphaFoldDB" id="A0A5S5AGU9"/>
<dbReference type="Pfam" id="PF11155">
    <property type="entry name" value="DUF2935"/>
    <property type="match status" value="2"/>
</dbReference>
<dbReference type="Proteomes" id="UP000322294">
    <property type="component" value="Unassembled WGS sequence"/>
</dbReference>
<dbReference type="EMBL" id="VNHO01000034">
    <property type="protein sequence ID" value="TYP49224.1"/>
    <property type="molecule type" value="Genomic_DNA"/>
</dbReference>
<dbReference type="InterPro" id="IPR021328">
    <property type="entry name" value="CotB-like"/>
</dbReference>
<evidence type="ECO:0000313" key="1">
    <source>
        <dbReference type="EMBL" id="TYP49224.1"/>
    </source>
</evidence>
<dbReference type="Gene3D" id="1.20.1260.120">
    <property type="entry name" value="Protein of unknown function DUF2935"/>
    <property type="match status" value="2"/>
</dbReference>
<protein>
    <recommendedName>
        <fullName evidence="3">DUF2935 family protein</fullName>
    </recommendedName>
</protein>
<keyword evidence="2" id="KW-1185">Reference proteome</keyword>
<organism evidence="1 2">
    <name type="scientific">Thermosediminibacter litoriperuensis</name>
    <dbReference type="NCBI Taxonomy" id="291989"/>
    <lineage>
        <taxon>Bacteria</taxon>
        <taxon>Bacillati</taxon>
        <taxon>Bacillota</taxon>
        <taxon>Clostridia</taxon>
        <taxon>Thermosediminibacterales</taxon>
        <taxon>Thermosediminibacteraceae</taxon>
        <taxon>Thermosediminibacter</taxon>
    </lineage>
</organism>
<comment type="caution">
    <text evidence="1">The sequence shown here is derived from an EMBL/GenBank/DDBJ whole genome shotgun (WGS) entry which is preliminary data.</text>
</comment>
<accession>A0A5S5AGU9</accession>
<sequence>MDIQHDLSLRREIDFWVEIMKDHARFMRNGFDPTEEFLFNESDEFFRRFNFLTGQLELEHDGAGMLLPLQNLVLDFIDFKGRVAAGIRDCRILSILPAELVDHIRREALFFFGILARVKGGPRPSRRELNIPGEGTASTAPQVLIPRLQGEFREIAFDELFFWLQISFEHAGVLALYFRPGQEPYMRETLRWERRIRRLYNEVGRAFRASRSPKPFIPISIAIMKQWAVFLQRLFTDLVRCTIPGRQMNVWPRLIDHMIRENNYFIEILEILQRMRG</sequence>
<gene>
    <name evidence="1" type="ORF">LZ11_02234</name>
</gene>